<dbReference type="Gene3D" id="3.40.50.300">
    <property type="entry name" value="P-loop containing nucleotide triphosphate hydrolases"/>
    <property type="match status" value="1"/>
</dbReference>
<keyword evidence="8" id="KW-1185">Reference proteome</keyword>
<evidence type="ECO:0000259" key="6">
    <source>
        <dbReference type="PROSITE" id="PS50893"/>
    </source>
</evidence>
<evidence type="ECO:0000256" key="3">
    <source>
        <dbReference type="ARBA" id="ARBA00022458"/>
    </source>
</evidence>
<evidence type="ECO:0000256" key="1">
    <source>
        <dbReference type="ARBA" id="ARBA00005417"/>
    </source>
</evidence>
<dbReference type="PANTHER" id="PTHR42711:SF5">
    <property type="entry name" value="ABC TRANSPORTER ATP-BINDING PROTEIN NATA"/>
    <property type="match status" value="1"/>
</dbReference>
<evidence type="ECO:0000256" key="2">
    <source>
        <dbReference type="ARBA" id="ARBA00022448"/>
    </source>
</evidence>
<reference evidence="7 8" key="1">
    <citation type="submission" date="2017-11" db="EMBL/GenBank/DDBJ databases">
        <title>Rhodohalobacter 15182 sp. nov., isolated from a salt lake.</title>
        <authorList>
            <person name="Han S."/>
        </authorList>
    </citation>
    <scope>NUCLEOTIDE SEQUENCE [LARGE SCALE GENOMIC DNA]</scope>
    <source>
        <strain evidence="7 8">15182</strain>
    </source>
</reference>
<evidence type="ECO:0000256" key="5">
    <source>
        <dbReference type="ARBA" id="ARBA00022840"/>
    </source>
</evidence>
<dbReference type="InterPro" id="IPR027417">
    <property type="entry name" value="P-loop_NTPase"/>
</dbReference>
<dbReference type="Proteomes" id="UP000233398">
    <property type="component" value="Unassembled WGS sequence"/>
</dbReference>
<evidence type="ECO:0000313" key="7">
    <source>
        <dbReference type="EMBL" id="PKD43197.1"/>
    </source>
</evidence>
<sequence>MERALIIEKLTKAYDKEPVLTELDLEVPTGTIFGLIGPNGAGKSTLIGILTGLLDYNQGSIVINGLSYNSSNEIEIKKDVASVLQPPLLFENFTSHEFVTYVCEMYSIPAHGLNKKIESLFDYFEITEFMHVKTKQLSSGSRKKLAFCAAILTEPKLLFLDEPFESVDVISIGRMKNVIRRLKQKGTTIFITSHILEVVENLCDDIAILHKGKILAYLDSATRKELEKNSNLSEIFEQYVESGGRSDDMLSWL</sequence>
<evidence type="ECO:0000256" key="4">
    <source>
        <dbReference type="ARBA" id="ARBA00022741"/>
    </source>
</evidence>
<gene>
    <name evidence="7" type="ORF">CWD77_11310</name>
</gene>
<comment type="caution">
    <text evidence="7">The sequence shown here is derived from an EMBL/GenBank/DDBJ whole genome shotgun (WGS) entry which is preliminary data.</text>
</comment>
<dbReference type="PROSITE" id="PS50893">
    <property type="entry name" value="ABC_TRANSPORTER_2"/>
    <property type="match status" value="1"/>
</dbReference>
<dbReference type="PANTHER" id="PTHR42711">
    <property type="entry name" value="ABC TRANSPORTER ATP-BINDING PROTEIN"/>
    <property type="match status" value="1"/>
</dbReference>
<proteinExistence type="inferred from homology"/>
<evidence type="ECO:0000313" key="8">
    <source>
        <dbReference type="Proteomes" id="UP000233398"/>
    </source>
</evidence>
<dbReference type="RefSeq" id="WP_101073671.1">
    <property type="nucleotide sequence ID" value="NZ_PISP01000003.1"/>
</dbReference>
<dbReference type="InterPro" id="IPR050763">
    <property type="entry name" value="ABC_transporter_ATP-binding"/>
</dbReference>
<dbReference type="EMBL" id="PISP01000003">
    <property type="protein sequence ID" value="PKD43197.1"/>
    <property type="molecule type" value="Genomic_DNA"/>
</dbReference>
<dbReference type="AlphaFoldDB" id="A0A2N0VG79"/>
<dbReference type="Pfam" id="PF00005">
    <property type="entry name" value="ABC_tran"/>
    <property type="match status" value="1"/>
</dbReference>
<feature type="domain" description="ABC transporter" evidence="6">
    <location>
        <begin position="5"/>
        <end position="236"/>
    </location>
</feature>
<dbReference type="InterPro" id="IPR003593">
    <property type="entry name" value="AAA+_ATPase"/>
</dbReference>
<organism evidence="7 8">
    <name type="scientific">Rhodohalobacter barkolensis</name>
    <dbReference type="NCBI Taxonomy" id="2053187"/>
    <lineage>
        <taxon>Bacteria</taxon>
        <taxon>Pseudomonadati</taxon>
        <taxon>Balneolota</taxon>
        <taxon>Balneolia</taxon>
        <taxon>Balneolales</taxon>
        <taxon>Balneolaceae</taxon>
        <taxon>Rhodohalobacter</taxon>
    </lineage>
</organism>
<dbReference type="SUPFAM" id="SSF52540">
    <property type="entry name" value="P-loop containing nucleoside triphosphate hydrolases"/>
    <property type="match status" value="1"/>
</dbReference>
<keyword evidence="3" id="KW-0536">Nodulation</keyword>
<keyword evidence="4" id="KW-0547">Nucleotide-binding</keyword>
<keyword evidence="2" id="KW-0813">Transport</keyword>
<dbReference type="SMART" id="SM00382">
    <property type="entry name" value="AAA"/>
    <property type="match status" value="1"/>
</dbReference>
<dbReference type="OrthoDB" id="9785229at2"/>
<protein>
    <submittedName>
        <fullName evidence="7">ABC transporter ATP-binding protein</fullName>
    </submittedName>
</protein>
<dbReference type="GO" id="GO:0005524">
    <property type="term" value="F:ATP binding"/>
    <property type="evidence" value="ECO:0007669"/>
    <property type="project" value="UniProtKB-KW"/>
</dbReference>
<comment type="similarity">
    <text evidence="1">Belongs to the ABC transporter superfamily.</text>
</comment>
<accession>A0A2N0VG79</accession>
<name>A0A2N0VG79_9BACT</name>
<dbReference type="InterPro" id="IPR003439">
    <property type="entry name" value="ABC_transporter-like_ATP-bd"/>
</dbReference>
<dbReference type="GO" id="GO:0016887">
    <property type="term" value="F:ATP hydrolysis activity"/>
    <property type="evidence" value="ECO:0007669"/>
    <property type="project" value="InterPro"/>
</dbReference>
<keyword evidence="5 7" id="KW-0067">ATP-binding</keyword>
<dbReference type="CDD" id="cd03230">
    <property type="entry name" value="ABC_DR_subfamily_A"/>
    <property type="match status" value="1"/>
</dbReference>